<evidence type="ECO:0000313" key="7">
    <source>
        <dbReference type="Proteomes" id="UP000478008"/>
    </source>
</evidence>
<protein>
    <recommendedName>
        <fullName evidence="4">Mediator of RNA polymerase II transcription subunit 11</fullName>
    </recommendedName>
    <alternativeName>
        <fullName evidence="4">Mediator complex subunit 11</fullName>
    </alternativeName>
</protein>
<dbReference type="Proteomes" id="UP000478008">
    <property type="component" value="Unassembled WGS sequence"/>
</dbReference>
<evidence type="ECO:0000256" key="4">
    <source>
        <dbReference type="RuleBase" id="RU364147"/>
    </source>
</evidence>
<dbReference type="InterPro" id="IPR019404">
    <property type="entry name" value="Mediator_Med11"/>
</dbReference>
<sequence length="206" mass="23497">MSEQKSYVQERLESLHEIDTRIVSFLGNMSKAISALQLAKQTGEKDQIELFKKNTGKCYEDLSYTATHFRREIKFLSDAMKNNGRNDGFIMLPAQIDKKASWVNGSKIKEELNELNKLVGVESTSEKDGNDETKEKDEKLLDNIVKSETIGEEHKAIDSTQVKVEKEKDQNEIGQETQNVEAYGYGDTEMQPNVKKEHEDVEMSDI</sequence>
<comment type="subcellular location">
    <subcellularLocation>
        <location evidence="1 4">Nucleus</location>
    </subcellularLocation>
</comment>
<organism evidence="6 7">
    <name type="scientific">Dekkera bruxellensis</name>
    <name type="common">Brettanomyces custersii</name>
    <dbReference type="NCBI Taxonomy" id="5007"/>
    <lineage>
        <taxon>Eukaryota</taxon>
        <taxon>Fungi</taxon>
        <taxon>Dikarya</taxon>
        <taxon>Ascomycota</taxon>
        <taxon>Saccharomycotina</taxon>
        <taxon>Pichiomycetes</taxon>
        <taxon>Pichiales</taxon>
        <taxon>Pichiaceae</taxon>
        <taxon>Brettanomyces</taxon>
    </lineage>
</organism>
<dbReference type="Pfam" id="PF10280">
    <property type="entry name" value="Med11"/>
    <property type="match status" value="1"/>
</dbReference>
<feature type="region of interest" description="Disordered" evidence="5">
    <location>
        <begin position="186"/>
        <end position="206"/>
    </location>
</feature>
<evidence type="ECO:0000256" key="5">
    <source>
        <dbReference type="SAM" id="MobiDB-lite"/>
    </source>
</evidence>
<keyword evidence="4" id="KW-0804">Transcription</keyword>
<dbReference type="GO" id="GO:0016592">
    <property type="term" value="C:mediator complex"/>
    <property type="evidence" value="ECO:0007669"/>
    <property type="project" value="InterPro"/>
</dbReference>
<dbReference type="GO" id="GO:0003712">
    <property type="term" value="F:transcription coregulator activity"/>
    <property type="evidence" value="ECO:0007669"/>
    <property type="project" value="InterPro"/>
</dbReference>
<evidence type="ECO:0000313" key="6">
    <source>
        <dbReference type="EMBL" id="VUG19357.1"/>
    </source>
</evidence>
<keyword evidence="4" id="KW-0010">Activator</keyword>
<name>A0A7D9CZ42_DEKBR</name>
<dbReference type="Gene3D" id="1.10.287.3490">
    <property type="match status" value="1"/>
</dbReference>
<dbReference type="EMBL" id="CABFWN010000005">
    <property type="protein sequence ID" value="VUG19357.1"/>
    <property type="molecule type" value="Genomic_DNA"/>
</dbReference>
<feature type="compositionally biased region" description="Basic and acidic residues" evidence="5">
    <location>
        <begin position="194"/>
        <end position="206"/>
    </location>
</feature>
<evidence type="ECO:0000256" key="1">
    <source>
        <dbReference type="ARBA" id="ARBA00004123"/>
    </source>
</evidence>
<accession>A0A7D9CZ42</accession>
<proteinExistence type="inferred from homology"/>
<comment type="subunit">
    <text evidence="4">Component of the Mediator complex.</text>
</comment>
<evidence type="ECO:0000256" key="3">
    <source>
        <dbReference type="ARBA" id="ARBA00023242"/>
    </source>
</evidence>
<dbReference type="GO" id="GO:0006357">
    <property type="term" value="P:regulation of transcription by RNA polymerase II"/>
    <property type="evidence" value="ECO:0007669"/>
    <property type="project" value="InterPro"/>
</dbReference>
<gene>
    <name evidence="4" type="primary">MED11</name>
    <name evidence="6" type="ORF">DEBR0S5_00804G</name>
</gene>
<keyword evidence="7" id="KW-1185">Reference proteome</keyword>
<dbReference type="AlphaFoldDB" id="A0A7D9CZ42"/>
<evidence type="ECO:0000256" key="2">
    <source>
        <dbReference type="ARBA" id="ARBA00008186"/>
    </source>
</evidence>
<comment type="similarity">
    <text evidence="2 4">Belongs to the Mediator complex subunit 11 family.</text>
</comment>
<keyword evidence="3 4" id="KW-0539">Nucleus</keyword>
<keyword evidence="4" id="KW-0805">Transcription regulation</keyword>
<comment type="function">
    <text evidence="4">Component of the Mediator complex, a coactivator involved in the regulated transcription of nearly all RNA polymerase II-dependent genes. Mediator functions as a bridge to convey information from gene-specific regulatory proteins to the basal RNA polymerase II transcription machinery. Mediator is recruited to promoters by direct interactions with regulatory proteins and serves as a scaffold for the assembly of a functional pre-initiation complex with RNA polymerase II and the general transcription factors.</text>
</comment>
<reference evidence="6 7" key="1">
    <citation type="submission" date="2019-07" db="EMBL/GenBank/DDBJ databases">
        <authorList>
            <person name="Friedrich A."/>
            <person name="Schacherer J."/>
        </authorList>
    </citation>
    <scope>NUCLEOTIDE SEQUENCE [LARGE SCALE GENOMIC DNA]</scope>
</reference>